<evidence type="ECO:0000313" key="4">
    <source>
        <dbReference type="Proteomes" id="UP000183018"/>
    </source>
</evidence>
<evidence type="ECO:0000313" key="3">
    <source>
        <dbReference type="EMBL" id="SFJ30177.1"/>
    </source>
</evidence>
<reference evidence="4" key="1">
    <citation type="submission" date="2016-10" db="EMBL/GenBank/DDBJ databases">
        <authorList>
            <person name="Varghese N."/>
            <person name="Submissions S."/>
        </authorList>
    </citation>
    <scope>NUCLEOTIDE SEQUENCE [LARGE SCALE GENOMIC DNA]</scope>
    <source>
        <strain evidence="4">LMG 22563</strain>
    </source>
</reference>
<accession>A0A1I3Q9Y2</accession>
<keyword evidence="1" id="KW-0812">Transmembrane</keyword>
<dbReference type="AlphaFoldDB" id="A0A1I3Q9Y2"/>
<dbReference type="InterPro" id="IPR007686">
    <property type="entry name" value="YutG/PgpA"/>
</dbReference>
<gene>
    <name evidence="3" type="ORF">SAMN05216602_4658</name>
</gene>
<dbReference type="PANTHER" id="PTHR36305:SF1">
    <property type="entry name" value="PHOSPHATIDYLGLYCEROPHOSPHATASE A"/>
    <property type="match status" value="1"/>
</dbReference>
<proteinExistence type="predicted"/>
<feature type="domain" description="YutG/PgpA" evidence="2">
    <location>
        <begin position="34"/>
        <end position="171"/>
    </location>
</feature>
<dbReference type="Pfam" id="PF04608">
    <property type="entry name" value="PgpA"/>
    <property type="match status" value="1"/>
</dbReference>
<dbReference type="InterPro" id="IPR026037">
    <property type="entry name" value="PgpA"/>
</dbReference>
<dbReference type="STRING" id="289370.SAMN05216602_4658"/>
<feature type="transmembrane region" description="Helical" evidence="1">
    <location>
        <begin position="153"/>
        <end position="176"/>
    </location>
</feature>
<feature type="transmembrane region" description="Helical" evidence="1">
    <location>
        <begin position="31"/>
        <end position="56"/>
    </location>
</feature>
<keyword evidence="1" id="KW-0472">Membrane</keyword>
<keyword evidence="1" id="KW-1133">Transmembrane helix</keyword>
<dbReference type="CDD" id="cd06971">
    <property type="entry name" value="PgpA"/>
    <property type="match status" value="1"/>
</dbReference>
<protein>
    <submittedName>
        <fullName evidence="3">Phosphatidylglycerophosphatase</fullName>
    </submittedName>
</protein>
<evidence type="ECO:0000256" key="1">
    <source>
        <dbReference type="SAM" id="Phobius"/>
    </source>
</evidence>
<sequence length="186" mass="21044">MATNISERTVTDHPKQVPAEFVPPSVWRNPWHFLAFGFGTGTIAKAPGTWGSLAAVPFIPLWQMLPDWGYWLLLGVTMVFGVWLCGKVADDLRVHDHEGIVWDEMVGMWITLWLVPEGWGWVLVGFLMFRFFDILKPWPIRWIDRHVHGGFGIMLDDVLAGVFAWLAMQLLVWGWANGLAAGLGFA</sequence>
<organism evidence="3 4">
    <name type="scientific">Phytopseudomonas argentinensis</name>
    <dbReference type="NCBI Taxonomy" id="289370"/>
    <lineage>
        <taxon>Bacteria</taxon>
        <taxon>Pseudomonadati</taxon>
        <taxon>Pseudomonadota</taxon>
        <taxon>Gammaproteobacteria</taxon>
        <taxon>Pseudomonadales</taxon>
        <taxon>Pseudomonadaceae</taxon>
        <taxon>Phytopseudomonas</taxon>
    </lineage>
</organism>
<evidence type="ECO:0000259" key="2">
    <source>
        <dbReference type="Pfam" id="PF04608"/>
    </source>
</evidence>
<dbReference type="GO" id="GO:0006629">
    <property type="term" value="P:lipid metabolic process"/>
    <property type="evidence" value="ECO:0007669"/>
    <property type="project" value="InterPro"/>
</dbReference>
<dbReference type="SUPFAM" id="SSF101307">
    <property type="entry name" value="YutG-like"/>
    <property type="match status" value="1"/>
</dbReference>
<dbReference type="Proteomes" id="UP000183018">
    <property type="component" value="Unassembled WGS sequence"/>
</dbReference>
<dbReference type="PANTHER" id="PTHR36305">
    <property type="entry name" value="PHOSPHATIDYLGLYCEROPHOSPHATASE A"/>
    <property type="match status" value="1"/>
</dbReference>
<dbReference type="InterPro" id="IPR036681">
    <property type="entry name" value="PgpA-like_sf"/>
</dbReference>
<dbReference type="EMBL" id="FORC01000008">
    <property type="protein sequence ID" value="SFJ30177.1"/>
    <property type="molecule type" value="Genomic_DNA"/>
</dbReference>
<keyword evidence="4" id="KW-1185">Reference proteome</keyword>
<feature type="transmembrane region" description="Helical" evidence="1">
    <location>
        <begin position="109"/>
        <end position="132"/>
    </location>
</feature>
<feature type="transmembrane region" description="Helical" evidence="1">
    <location>
        <begin position="68"/>
        <end position="89"/>
    </location>
</feature>
<name>A0A1I3Q9Y2_9GAMM</name>
<dbReference type="GO" id="GO:0008962">
    <property type="term" value="F:phosphatidylglycerophosphatase activity"/>
    <property type="evidence" value="ECO:0007669"/>
    <property type="project" value="InterPro"/>
</dbReference>